<organism evidence="1 2">
    <name type="scientific">Geothrix limicola</name>
    <dbReference type="NCBI Taxonomy" id="2927978"/>
    <lineage>
        <taxon>Bacteria</taxon>
        <taxon>Pseudomonadati</taxon>
        <taxon>Acidobacteriota</taxon>
        <taxon>Holophagae</taxon>
        <taxon>Holophagales</taxon>
        <taxon>Holophagaceae</taxon>
        <taxon>Geothrix</taxon>
    </lineage>
</organism>
<gene>
    <name evidence="1" type="ORF">GETHLI_03080</name>
</gene>
<reference evidence="1 2" key="1">
    <citation type="journal article" date="2023" name="Antonie Van Leeuwenhoek">
        <title>Mesoterricola silvestris gen. nov., sp. nov., Mesoterricola sediminis sp. nov., Geothrix oryzae sp. nov., Geothrix edaphica sp. nov., Geothrix rubra sp. nov., and Geothrix limicola sp. nov., six novel members of Acidobacteriota isolated from soils.</title>
        <authorList>
            <person name="Itoh H."/>
            <person name="Sugisawa Y."/>
            <person name="Mise K."/>
            <person name="Xu Z."/>
            <person name="Kuniyasu M."/>
            <person name="Ushijima N."/>
            <person name="Kawano K."/>
            <person name="Kobayashi E."/>
            <person name="Shiratori Y."/>
            <person name="Masuda Y."/>
            <person name="Senoo K."/>
        </authorList>
    </citation>
    <scope>NUCLEOTIDE SEQUENCE [LARGE SCALE GENOMIC DNA]</scope>
    <source>
        <strain evidence="1 2">Red804</strain>
    </source>
</reference>
<sequence>MSLSRAEFLRLLPGAVGSVPIEEAGTFGASDGRRCWTLRLCPLADQHVGSVNLPRHRVELRLEGYSDEEAAAFMVRFHRGFLRGGG</sequence>
<evidence type="ECO:0000313" key="1">
    <source>
        <dbReference type="EMBL" id="GLH71806.1"/>
    </source>
</evidence>
<comment type="caution">
    <text evidence="1">The sequence shown here is derived from an EMBL/GenBank/DDBJ whole genome shotgun (WGS) entry which is preliminary data.</text>
</comment>
<dbReference type="InterPro" id="IPR036473">
    <property type="entry name" value="Mopterin_CF_MoaD-rel_C_sf"/>
</dbReference>
<dbReference type="EMBL" id="BSDE01000001">
    <property type="protein sequence ID" value="GLH71806.1"/>
    <property type="molecule type" value="Genomic_DNA"/>
</dbReference>
<protein>
    <submittedName>
        <fullName evidence="1">Uncharacterized protein</fullName>
    </submittedName>
</protein>
<dbReference type="Proteomes" id="UP001165069">
    <property type="component" value="Unassembled WGS sequence"/>
</dbReference>
<evidence type="ECO:0000313" key="2">
    <source>
        <dbReference type="Proteomes" id="UP001165069"/>
    </source>
</evidence>
<proteinExistence type="predicted"/>
<name>A0ABQ5QBG6_9BACT</name>
<accession>A0ABQ5QBG6</accession>
<dbReference type="Gene3D" id="3.30.1370.80">
    <property type="entry name" value="Molybdopterin cofactor biosynthesis MoaD-related, C-terminal domain"/>
    <property type="match status" value="1"/>
</dbReference>
<keyword evidence="2" id="KW-1185">Reference proteome</keyword>